<dbReference type="Proteomes" id="UP001530293">
    <property type="component" value="Unassembled WGS sequence"/>
</dbReference>
<feature type="compositionally biased region" description="Polar residues" evidence="1">
    <location>
        <begin position="845"/>
        <end position="854"/>
    </location>
</feature>
<feature type="region of interest" description="Disordered" evidence="1">
    <location>
        <begin position="422"/>
        <end position="458"/>
    </location>
</feature>
<feature type="region of interest" description="Disordered" evidence="1">
    <location>
        <begin position="85"/>
        <end position="104"/>
    </location>
</feature>
<gene>
    <name evidence="2" type="ORF">ACHAWU_002047</name>
</gene>
<name>A0ABD3M587_9STRA</name>
<feature type="region of interest" description="Disordered" evidence="1">
    <location>
        <begin position="580"/>
        <end position="653"/>
    </location>
</feature>
<feature type="compositionally biased region" description="Low complexity" evidence="1">
    <location>
        <begin position="239"/>
        <end position="251"/>
    </location>
</feature>
<feature type="compositionally biased region" description="Polar residues" evidence="1">
    <location>
        <begin position="604"/>
        <end position="653"/>
    </location>
</feature>
<feature type="compositionally biased region" description="Basic and acidic residues" evidence="1">
    <location>
        <begin position="1008"/>
        <end position="1026"/>
    </location>
</feature>
<protein>
    <submittedName>
        <fullName evidence="2">Uncharacterized protein</fullName>
    </submittedName>
</protein>
<feature type="compositionally biased region" description="Acidic residues" evidence="1">
    <location>
        <begin position="767"/>
        <end position="776"/>
    </location>
</feature>
<organism evidence="2 3">
    <name type="scientific">Discostella pseudostelligera</name>
    <dbReference type="NCBI Taxonomy" id="259834"/>
    <lineage>
        <taxon>Eukaryota</taxon>
        <taxon>Sar</taxon>
        <taxon>Stramenopiles</taxon>
        <taxon>Ochrophyta</taxon>
        <taxon>Bacillariophyta</taxon>
        <taxon>Coscinodiscophyceae</taxon>
        <taxon>Thalassiosirophycidae</taxon>
        <taxon>Stephanodiscales</taxon>
        <taxon>Stephanodiscaceae</taxon>
        <taxon>Discostella</taxon>
    </lineage>
</organism>
<accession>A0ABD3M587</accession>
<feature type="region of interest" description="Disordered" evidence="1">
    <location>
        <begin position="1215"/>
        <end position="1245"/>
    </location>
</feature>
<feature type="region of interest" description="Disordered" evidence="1">
    <location>
        <begin position="1005"/>
        <end position="1027"/>
    </location>
</feature>
<evidence type="ECO:0000256" key="1">
    <source>
        <dbReference type="SAM" id="MobiDB-lite"/>
    </source>
</evidence>
<dbReference type="EMBL" id="JALLBG020000212">
    <property type="protein sequence ID" value="KAL3759166.1"/>
    <property type="molecule type" value="Genomic_DNA"/>
</dbReference>
<feature type="non-terminal residue" evidence="2">
    <location>
        <position position="1"/>
    </location>
</feature>
<comment type="caution">
    <text evidence="2">The sequence shown here is derived from an EMBL/GenBank/DDBJ whole genome shotgun (WGS) entry which is preliminary data.</text>
</comment>
<feature type="compositionally biased region" description="Low complexity" evidence="1">
    <location>
        <begin position="713"/>
        <end position="729"/>
    </location>
</feature>
<feature type="compositionally biased region" description="Polar residues" evidence="1">
    <location>
        <begin position="820"/>
        <end position="835"/>
    </location>
</feature>
<feature type="compositionally biased region" description="Polar residues" evidence="1">
    <location>
        <begin position="441"/>
        <end position="458"/>
    </location>
</feature>
<feature type="compositionally biased region" description="Polar residues" evidence="1">
    <location>
        <begin position="1219"/>
        <end position="1237"/>
    </location>
</feature>
<reference evidence="2 3" key="1">
    <citation type="submission" date="2024-10" db="EMBL/GenBank/DDBJ databases">
        <title>Updated reference genomes for cyclostephanoid diatoms.</title>
        <authorList>
            <person name="Roberts W.R."/>
            <person name="Alverson A.J."/>
        </authorList>
    </citation>
    <scope>NUCLEOTIDE SEQUENCE [LARGE SCALE GENOMIC DNA]</scope>
    <source>
        <strain evidence="2 3">AJA232-27</strain>
    </source>
</reference>
<feature type="compositionally biased region" description="Basic and acidic residues" evidence="1">
    <location>
        <begin position="856"/>
        <end position="869"/>
    </location>
</feature>
<evidence type="ECO:0000313" key="2">
    <source>
        <dbReference type="EMBL" id="KAL3759166.1"/>
    </source>
</evidence>
<evidence type="ECO:0000313" key="3">
    <source>
        <dbReference type="Proteomes" id="UP001530293"/>
    </source>
</evidence>
<proteinExistence type="predicted"/>
<feature type="compositionally biased region" description="Basic and acidic residues" evidence="1">
    <location>
        <begin position="202"/>
        <end position="226"/>
    </location>
</feature>
<feature type="region of interest" description="Disordered" evidence="1">
    <location>
        <begin position="200"/>
        <end position="251"/>
    </location>
</feature>
<feature type="region of interest" description="Disordered" evidence="1">
    <location>
        <begin position="697"/>
        <end position="869"/>
    </location>
</feature>
<keyword evidence="3" id="KW-1185">Reference proteome</keyword>
<sequence length="1525" mass="164582">DTTIPKDGTDNDESEYYNVVGSTVGGEVPSFARVAAADKPTASVNAATPGIVPTKGMPRLLTPPTTSLNTAGHRRELAATPSFTPFSSVQKHTPATPIVEPSPGWDCTKTTVSSDLLESVLATPKEEKDVLDDVMEELPMKTNTRIEPLTNVGEGRCVDDVQDDEGCDENENAKDISVVSSNWDPLQVSMNQEIDIVGVGERVGEEESDRDRESGEVGEEPVHGLDECSNFKLSPSEKSNNSRQSFTSTSSTFGEIPTVAEVTNFMSQLKQLRQENSPAAKKITFAAERVEQMPVESQKADESNEDNVECAMPLLEYKEWLRQHQLDTNRKNSVIYEQLKAIRCKVYGESDFGGNSGNAEVAAEGNCNQVEGIRFPGESKMQLAEEVTSVKSISPANSFVKENTLIGENAKDPAINFDRTPAKTKAQESSCFPTDEKRNMYSPSDNTSPAGQQQQHQCFPTDEKRMGLPSETISVDGQQNQLSECRRDAPQLSPLVPAAHWSGGLARWGPSNDTNTLPSPSIQQPEQQKKLKIAINEDDFSFKPPSLTSATGKQIVISPIVTGTVAAAFGNSASTRFNFTLSPDDNHSKTHTPSSSHPPMGSLSAKSASSDLGTNDATQSKPTYSPSSKISLSPVTSKQRSNIPARTNKSSSVPLNEASAAVLGSDGLLSCSIPEEGASYAQKLTPPDDLQMIASSVSKSPKGADLPQQFQKASSEVSSVPYASSSASPDMSEGDKGGGFSYNYPPLRSDVTTTSSKFVELGQQNNGEEEEEDGEDQNVASTSPSLLGVTVVGSKSKRKKCKQREARSFPLAQTVEEQDSLCSTHESESQSSNQEALLDNDDSNVSEAKANSSARKPLDPDGYDWKELDSKQNEAKASIAIGLLGVIPENEDLDILAGGAKKSTMKSPTPSNSLDIFPETDDECRIAAEDRVKTCFTPRATDTSNNLPTKNELDVTNDTIYLTPQSSFHSKLEYSRERNQGVFVSSGIRELQSVFMSSESASSVSSKDYIKRSAPPDESSRCKPYDGIESTSSQYISENWTEAKQEPDLNSFSFGAASLVVAEKEVVPSPPPDSKSIVEILNVTSEDDMNGSKSSETKSIKELRSIFEPLQKESQNIREGLRNQFTGSTVIGRGVYLKNRDLQTMSSLGSETYDTLESSMGKITANGSTVGEGSIGDGTLNTKKIIRYAKHLEQRGHLESEEQDSFKSFENMIEKKDTSNSSKENQTAKGTTSSINAGNIADDDVDVPNTSSLEALKNVFESKSNIRSVGNAVAPKQLVMNESAHLIKQMPERKNTTHDGWLLRRKASSLSAKNVAPSSGDVVAAAAPMHAESPATSVKDRIAVFSGKKSASVGVHSQSPIKVLRQQHASPNKVVAPLQQQSSIDMNRGLNQGASFHHQAQMPTGRGPVYSPLQHQSKTPPRMINTTATPSPMPVANQSNWSNKPVYGIHSSPYLHSVNGSSRSSYNAPMPARFPTPNRPAHIVTQNESINTSNYDIDDDDGITLSPTFSEVSGLTLPTCLGTVK</sequence>